<keyword evidence="3" id="KW-0732">Signal</keyword>
<protein>
    <recommendedName>
        <fullName evidence="4">CS domain-containing protein</fullName>
    </recommendedName>
</protein>
<reference evidence="5 6" key="1">
    <citation type="journal article" date="2024" name="Science">
        <title>Giant polyketide synthase enzymes in the biosynthesis of giant marine polyether toxins.</title>
        <authorList>
            <person name="Fallon T.R."/>
            <person name="Shende V.V."/>
            <person name="Wierzbicki I.H."/>
            <person name="Pendleton A.L."/>
            <person name="Watervoot N.F."/>
            <person name="Auber R.P."/>
            <person name="Gonzalez D.J."/>
            <person name="Wisecaver J.H."/>
            <person name="Moore B.S."/>
        </authorList>
    </citation>
    <scope>NUCLEOTIDE SEQUENCE [LARGE SCALE GENOMIC DNA]</scope>
    <source>
        <strain evidence="5 6">12B1</strain>
    </source>
</reference>
<evidence type="ECO:0000313" key="6">
    <source>
        <dbReference type="Proteomes" id="UP001515480"/>
    </source>
</evidence>
<dbReference type="InterPro" id="IPR008978">
    <property type="entry name" value="HSP20-like_chaperone"/>
</dbReference>
<feature type="domain" description="CS" evidence="4">
    <location>
        <begin position="219"/>
        <end position="318"/>
    </location>
</feature>
<comment type="caution">
    <text evidence="5">The sequence shown here is derived from an EMBL/GenBank/DDBJ whole genome shotgun (WGS) entry which is preliminary data.</text>
</comment>
<dbReference type="PANTHER" id="PTHR22932">
    <property type="entry name" value="TELOMERASE-BINDING PROTEIN P23 HSP90 CO-CHAPERONE"/>
    <property type="match status" value="1"/>
</dbReference>
<feature type="chain" id="PRO_5044276630" description="CS domain-containing protein" evidence="3">
    <location>
        <begin position="26"/>
        <end position="513"/>
    </location>
</feature>
<dbReference type="GO" id="GO:0005634">
    <property type="term" value="C:nucleus"/>
    <property type="evidence" value="ECO:0007669"/>
    <property type="project" value="TreeGrafter"/>
</dbReference>
<sequence length="513" mass="55790">MSPRRRGCVALLRLLQCAALARVGASGTACSSVSSVDEAKLAASDFFASGDPSSADACLGVALAKLTSELERLAVEASSLRAYRAARRLRPSEGDSTGCVVDESGASVCLLGSSADGESVRSSSTPPQAINECMSDAEGTELMRRASRGELEIRTPSLDAAIVHAVRRQWWGSARAAVNLLRNSNTAVPSEARRVVTELRDEAGAVLNLMRQTKMDEATIHCACLWAQGLYSVHINVKFASRLDAPVTVLNVDDEVVHINDTHVSFTGVGRQKPKRYVVDLELFGPILANESTWSFGSVGTIKFVLKKATDVEWPSLTAPNSTMLSKSRVWWEKQEQVEAEDKRIKAARAKATQSAKIEEMKKEEEEQRRERERAHAQERELIRAQQAELRAAQLPHFEHATTTIDALVAAASEPASSQGASLNEAYEASLAATRQLLEATGQGANETAFETARQTIDKIKSLSALDQALTGDALQVAVEQYKTFCTLVLEPEPENLKKKESKKKKKKKAKSK</sequence>
<feature type="compositionally biased region" description="Basic and acidic residues" evidence="2">
    <location>
        <begin position="357"/>
        <end position="376"/>
    </location>
</feature>
<dbReference type="AlphaFoldDB" id="A0AB34IVJ2"/>
<feature type="region of interest" description="Disordered" evidence="2">
    <location>
        <begin position="351"/>
        <end position="376"/>
    </location>
</feature>
<organism evidence="5 6">
    <name type="scientific">Prymnesium parvum</name>
    <name type="common">Toxic golden alga</name>
    <dbReference type="NCBI Taxonomy" id="97485"/>
    <lineage>
        <taxon>Eukaryota</taxon>
        <taxon>Haptista</taxon>
        <taxon>Haptophyta</taxon>
        <taxon>Prymnesiophyceae</taxon>
        <taxon>Prymnesiales</taxon>
        <taxon>Prymnesiaceae</taxon>
        <taxon>Prymnesium</taxon>
    </lineage>
</organism>
<feature type="signal peptide" evidence="3">
    <location>
        <begin position="1"/>
        <end position="25"/>
    </location>
</feature>
<evidence type="ECO:0000256" key="1">
    <source>
        <dbReference type="ARBA" id="ARBA00025733"/>
    </source>
</evidence>
<dbReference type="GO" id="GO:0051879">
    <property type="term" value="F:Hsp90 protein binding"/>
    <property type="evidence" value="ECO:0007669"/>
    <property type="project" value="InterPro"/>
</dbReference>
<dbReference type="InterPro" id="IPR007052">
    <property type="entry name" value="CS_dom"/>
</dbReference>
<dbReference type="GO" id="GO:0005829">
    <property type="term" value="C:cytosol"/>
    <property type="evidence" value="ECO:0007669"/>
    <property type="project" value="TreeGrafter"/>
</dbReference>
<evidence type="ECO:0000259" key="4">
    <source>
        <dbReference type="PROSITE" id="PS51203"/>
    </source>
</evidence>
<dbReference type="SUPFAM" id="SSF49764">
    <property type="entry name" value="HSP20-like chaperones"/>
    <property type="match status" value="1"/>
</dbReference>
<dbReference type="PROSITE" id="PS51203">
    <property type="entry name" value="CS"/>
    <property type="match status" value="1"/>
</dbReference>
<proteinExistence type="inferred from homology"/>
<dbReference type="CDD" id="cd06463">
    <property type="entry name" value="p23_like"/>
    <property type="match status" value="1"/>
</dbReference>
<evidence type="ECO:0000256" key="3">
    <source>
        <dbReference type="SAM" id="SignalP"/>
    </source>
</evidence>
<dbReference type="EMBL" id="JBGBPQ010000017">
    <property type="protein sequence ID" value="KAL1508012.1"/>
    <property type="molecule type" value="Genomic_DNA"/>
</dbReference>
<dbReference type="InterPro" id="IPR045250">
    <property type="entry name" value="p23-like"/>
</dbReference>
<accession>A0AB34IVJ2</accession>
<name>A0AB34IVJ2_PRYPA</name>
<evidence type="ECO:0000313" key="5">
    <source>
        <dbReference type="EMBL" id="KAL1508012.1"/>
    </source>
</evidence>
<dbReference type="GO" id="GO:0006457">
    <property type="term" value="P:protein folding"/>
    <property type="evidence" value="ECO:0007669"/>
    <property type="project" value="TreeGrafter"/>
</dbReference>
<dbReference type="Proteomes" id="UP001515480">
    <property type="component" value="Unassembled WGS sequence"/>
</dbReference>
<dbReference type="PANTHER" id="PTHR22932:SF1">
    <property type="entry name" value="CO-CHAPERONE PROTEIN DAF-41"/>
    <property type="match status" value="1"/>
</dbReference>
<evidence type="ECO:0000256" key="2">
    <source>
        <dbReference type="SAM" id="MobiDB-lite"/>
    </source>
</evidence>
<comment type="similarity">
    <text evidence="1">Belongs to the p23/wos2 family.</text>
</comment>
<keyword evidence="6" id="KW-1185">Reference proteome</keyword>
<dbReference type="GO" id="GO:0051131">
    <property type="term" value="P:chaperone-mediated protein complex assembly"/>
    <property type="evidence" value="ECO:0007669"/>
    <property type="project" value="TreeGrafter"/>
</dbReference>
<dbReference type="Gene3D" id="2.60.40.790">
    <property type="match status" value="1"/>
</dbReference>
<dbReference type="GO" id="GO:0051087">
    <property type="term" value="F:protein-folding chaperone binding"/>
    <property type="evidence" value="ECO:0007669"/>
    <property type="project" value="TreeGrafter"/>
</dbReference>
<gene>
    <name evidence="5" type="ORF">AB1Y20_007610</name>
</gene>